<dbReference type="STRING" id="389348.PNK_2059"/>
<sequence length="359" mass="40259">MPLSDTLMTTHANVSAKSHSHSFNDLLIRALECRNESRPPVWLMRQAGRHLASYRALRQKYSFLEMCHHPDLIAEVTLLPIKAYSVDAAILFSDILVVPEALQVGVRFEDQVGPIIERPITHTGEIAALPEPHDLSALSFVQEGIKRLKPQLNVPLIGFCGAPFTVASYMIEGKTSRDFKKTKRWMLNDPKGFHQLLRKIADWSIAYLNLQIDAGVEALQIFDSWANTLAYRQFQEFSLGYLDYILKGLKTPVPVILFCRGSSVFAPQLASIQPRGIGLDWNCSLSYMRRLIPSSIALQGNLDPDLLYAPLPKIKEEVNGLLDEMEGDKGFIFNLGHGIFPDVSEEAVRTLVECIQSRG</sequence>
<feature type="domain" description="Uroporphyrinogen decarboxylase (URO-D)" evidence="11">
    <location>
        <begin position="157"/>
        <end position="173"/>
    </location>
</feature>
<dbReference type="NCBIfam" id="TIGR01464">
    <property type="entry name" value="hemE"/>
    <property type="match status" value="1"/>
</dbReference>
<evidence type="ECO:0000259" key="10">
    <source>
        <dbReference type="PROSITE" id="PS00906"/>
    </source>
</evidence>
<evidence type="ECO:0000256" key="3">
    <source>
        <dbReference type="ARBA" id="ARBA00012288"/>
    </source>
</evidence>
<comment type="similarity">
    <text evidence="2 7 9">Belongs to the uroporphyrinogen decarboxylase family.</text>
</comment>
<dbReference type="InParanoid" id="A0A0U5JGW9"/>
<dbReference type="GO" id="GO:0005829">
    <property type="term" value="C:cytosol"/>
    <property type="evidence" value="ECO:0007669"/>
    <property type="project" value="TreeGrafter"/>
</dbReference>
<dbReference type="EMBL" id="LN879502">
    <property type="protein sequence ID" value="CUI17663.1"/>
    <property type="molecule type" value="Genomic_DNA"/>
</dbReference>
<dbReference type="PROSITE" id="PS00907">
    <property type="entry name" value="UROD_2"/>
    <property type="match status" value="1"/>
</dbReference>
<feature type="binding site" evidence="7">
    <location>
        <begin position="45"/>
        <end position="49"/>
    </location>
    <ligand>
        <name>substrate</name>
    </ligand>
</feature>
<dbReference type="RefSeq" id="WP_173636866.1">
    <property type="nucleotide sequence ID" value="NZ_LN879502.1"/>
</dbReference>
<dbReference type="PROSITE" id="PS00906">
    <property type="entry name" value="UROD_1"/>
    <property type="match status" value="1"/>
</dbReference>
<evidence type="ECO:0000256" key="8">
    <source>
        <dbReference type="RuleBase" id="RU000554"/>
    </source>
</evidence>
<feature type="binding site" evidence="7">
    <location>
        <position position="94"/>
    </location>
    <ligand>
        <name>substrate</name>
    </ligand>
</feature>
<comment type="subunit">
    <text evidence="7">Homodimer.</text>
</comment>
<organism evidence="12 13">
    <name type="scientific">Candidatus Protochlamydia naegleriophila</name>
    <dbReference type="NCBI Taxonomy" id="389348"/>
    <lineage>
        <taxon>Bacteria</taxon>
        <taxon>Pseudomonadati</taxon>
        <taxon>Chlamydiota</taxon>
        <taxon>Chlamydiia</taxon>
        <taxon>Parachlamydiales</taxon>
        <taxon>Parachlamydiaceae</taxon>
        <taxon>Candidatus Protochlamydia</taxon>
    </lineage>
</organism>
<dbReference type="EC" id="4.1.1.37" evidence="3 7"/>
<evidence type="ECO:0000259" key="11">
    <source>
        <dbReference type="PROSITE" id="PS00907"/>
    </source>
</evidence>
<dbReference type="KEGG" id="pnl:PNK_2059"/>
<proteinExistence type="inferred from homology"/>
<keyword evidence="7" id="KW-0963">Cytoplasm</keyword>
<dbReference type="FunCoup" id="A0A0U5JGW9">
    <property type="interactions" value="404"/>
</dbReference>
<evidence type="ECO:0000256" key="5">
    <source>
        <dbReference type="ARBA" id="ARBA00023239"/>
    </source>
</evidence>
<feature type="binding site" evidence="7">
    <location>
        <position position="224"/>
    </location>
    <ligand>
        <name>substrate</name>
    </ligand>
</feature>
<comment type="catalytic activity">
    <reaction evidence="7 8">
        <text>uroporphyrinogen III + 4 H(+) = coproporphyrinogen III + 4 CO2</text>
        <dbReference type="Rhea" id="RHEA:19865"/>
        <dbReference type="ChEBI" id="CHEBI:15378"/>
        <dbReference type="ChEBI" id="CHEBI:16526"/>
        <dbReference type="ChEBI" id="CHEBI:57308"/>
        <dbReference type="ChEBI" id="CHEBI:57309"/>
        <dbReference type="EC" id="4.1.1.37"/>
    </reaction>
</comment>
<evidence type="ECO:0000256" key="7">
    <source>
        <dbReference type="HAMAP-Rule" id="MF_00218"/>
    </source>
</evidence>
<comment type="pathway">
    <text evidence="1 7 8">Porphyrin-containing compound metabolism; protoporphyrin-IX biosynthesis; coproporphyrinogen-III from 5-aminolevulinate: step 4/4.</text>
</comment>
<dbReference type="Pfam" id="PF01208">
    <property type="entry name" value="URO-D"/>
    <property type="match status" value="1"/>
</dbReference>
<evidence type="ECO:0000313" key="13">
    <source>
        <dbReference type="Proteomes" id="UP000069902"/>
    </source>
</evidence>
<feature type="site" description="Transition state stabilizer" evidence="7">
    <location>
        <position position="94"/>
    </location>
</feature>
<dbReference type="GO" id="GO:0004853">
    <property type="term" value="F:uroporphyrinogen decarboxylase activity"/>
    <property type="evidence" value="ECO:0007669"/>
    <property type="project" value="UniProtKB-UniRule"/>
</dbReference>
<evidence type="ECO:0000256" key="2">
    <source>
        <dbReference type="ARBA" id="ARBA00009935"/>
    </source>
</evidence>
<feature type="binding site" evidence="7">
    <location>
        <position position="337"/>
    </location>
    <ligand>
        <name>substrate</name>
    </ligand>
</feature>
<dbReference type="UniPathway" id="UPA00251">
    <property type="reaction ID" value="UER00321"/>
</dbReference>
<dbReference type="Proteomes" id="UP000069902">
    <property type="component" value="Chromosome cPNK"/>
</dbReference>
<dbReference type="InterPro" id="IPR006361">
    <property type="entry name" value="Uroporphyrinogen_deCO2ase_HemE"/>
</dbReference>
<evidence type="ECO:0000256" key="6">
    <source>
        <dbReference type="ARBA" id="ARBA00023244"/>
    </source>
</evidence>
<evidence type="ECO:0000256" key="1">
    <source>
        <dbReference type="ARBA" id="ARBA00004804"/>
    </source>
</evidence>
<keyword evidence="13" id="KW-1185">Reference proteome</keyword>
<comment type="caution">
    <text evidence="7">Lacks conserved residue(s) required for the propagation of feature annotation.</text>
</comment>
<evidence type="ECO:0000256" key="4">
    <source>
        <dbReference type="ARBA" id="ARBA00022793"/>
    </source>
</evidence>
<name>A0A0U5JGW9_9BACT</name>
<evidence type="ECO:0000313" key="12">
    <source>
        <dbReference type="EMBL" id="CUI17663.1"/>
    </source>
</evidence>
<keyword evidence="5 7" id="KW-0456">Lyase</keyword>
<dbReference type="InterPro" id="IPR000257">
    <property type="entry name" value="Uroporphyrinogen_deCOase"/>
</dbReference>
<dbReference type="SUPFAM" id="SSF51726">
    <property type="entry name" value="UROD/MetE-like"/>
    <property type="match status" value="1"/>
</dbReference>
<feature type="domain" description="Uroporphyrinogen decarboxylase (URO-D)" evidence="10">
    <location>
        <begin position="40"/>
        <end position="49"/>
    </location>
</feature>
<comment type="function">
    <text evidence="7">Catalyzes the decarboxylation of four acetate groups of uroporphyrinogen-III to yield coproporphyrinogen-III.</text>
</comment>
<keyword evidence="4 7" id="KW-0210">Decarboxylase</keyword>
<accession>A0A0U5JGW9</accession>
<dbReference type="PANTHER" id="PTHR21091">
    <property type="entry name" value="METHYLTETRAHYDROFOLATE:HOMOCYSTEINE METHYLTRANSFERASE RELATED"/>
    <property type="match status" value="1"/>
</dbReference>
<dbReference type="PATRIC" id="fig|389348.3.peg.2313"/>
<feature type="binding site" evidence="7">
    <location>
        <position position="169"/>
    </location>
    <ligand>
        <name>substrate</name>
    </ligand>
</feature>
<protein>
    <recommendedName>
        <fullName evidence="3 7">Uroporphyrinogen decarboxylase</fullName>
        <shortName evidence="7">UPD</shortName>
        <shortName evidence="7">URO-D</shortName>
        <ecNumber evidence="3 7">4.1.1.37</ecNumber>
    </recommendedName>
</protein>
<comment type="subcellular location">
    <subcellularLocation>
        <location evidence="7">Cytoplasm</location>
    </subcellularLocation>
</comment>
<gene>
    <name evidence="7 12" type="primary">hemE</name>
    <name evidence="12" type="ORF">PNK_2059</name>
</gene>
<dbReference type="PANTHER" id="PTHR21091:SF169">
    <property type="entry name" value="UROPORPHYRINOGEN DECARBOXYLASE"/>
    <property type="match status" value="1"/>
</dbReference>
<dbReference type="HAMAP" id="MF_00218">
    <property type="entry name" value="URO_D"/>
    <property type="match status" value="1"/>
</dbReference>
<dbReference type="Gene3D" id="3.20.20.210">
    <property type="match status" value="1"/>
</dbReference>
<dbReference type="AlphaFoldDB" id="A0A0U5JGW9"/>
<dbReference type="CDD" id="cd00717">
    <property type="entry name" value="URO-D"/>
    <property type="match status" value="1"/>
</dbReference>
<evidence type="ECO:0000256" key="9">
    <source>
        <dbReference type="RuleBase" id="RU004169"/>
    </source>
</evidence>
<reference evidence="13" key="1">
    <citation type="submission" date="2015-09" db="EMBL/GenBank/DDBJ databases">
        <authorList>
            <person name="Bertelli C."/>
        </authorList>
    </citation>
    <scope>NUCLEOTIDE SEQUENCE [LARGE SCALE GENOMIC DNA]</scope>
    <source>
        <strain evidence="13">KNic</strain>
    </source>
</reference>
<dbReference type="InterPro" id="IPR038071">
    <property type="entry name" value="UROD/MetE-like_sf"/>
</dbReference>
<dbReference type="GO" id="GO:0006782">
    <property type="term" value="P:protoporphyrinogen IX biosynthetic process"/>
    <property type="evidence" value="ECO:0007669"/>
    <property type="project" value="UniProtKB-UniRule"/>
</dbReference>
<keyword evidence="6 7" id="KW-0627">Porphyrin biosynthesis</keyword>